<evidence type="ECO:0000256" key="4">
    <source>
        <dbReference type="ARBA" id="ARBA00022989"/>
    </source>
</evidence>
<feature type="transmembrane region" description="Helical" evidence="6">
    <location>
        <begin position="468"/>
        <end position="488"/>
    </location>
</feature>
<dbReference type="PANTHER" id="PTHR30071">
    <property type="entry name" value="HEME EXPORTER PROTEIN C"/>
    <property type="match status" value="1"/>
</dbReference>
<dbReference type="EMBL" id="CP042997">
    <property type="protein sequence ID" value="QEH33371.1"/>
    <property type="molecule type" value="Genomic_DNA"/>
</dbReference>
<evidence type="ECO:0000256" key="3">
    <source>
        <dbReference type="ARBA" id="ARBA00022748"/>
    </source>
</evidence>
<comment type="subcellular location">
    <subcellularLocation>
        <location evidence="1">Membrane</location>
        <topology evidence="1">Multi-pass membrane protein</topology>
    </subcellularLocation>
</comment>
<dbReference type="GO" id="GO:0017004">
    <property type="term" value="P:cytochrome complex assembly"/>
    <property type="evidence" value="ECO:0007669"/>
    <property type="project" value="UniProtKB-KW"/>
</dbReference>
<feature type="transmembrane region" description="Helical" evidence="6">
    <location>
        <begin position="820"/>
        <end position="840"/>
    </location>
</feature>
<evidence type="ECO:0000313" key="9">
    <source>
        <dbReference type="EMBL" id="QEH33371.1"/>
    </source>
</evidence>
<feature type="transmembrane region" description="Helical" evidence="6">
    <location>
        <begin position="569"/>
        <end position="597"/>
    </location>
</feature>
<keyword evidence="3" id="KW-0201">Cytochrome c-type biogenesis</keyword>
<evidence type="ECO:0000256" key="2">
    <source>
        <dbReference type="ARBA" id="ARBA00022692"/>
    </source>
</evidence>
<protein>
    <submittedName>
        <fullName evidence="9">Cytochrome c biogenesis protein CcsA</fullName>
    </submittedName>
</protein>
<keyword evidence="5 6" id="KW-0472">Membrane</keyword>
<reference evidence="9 10" key="1">
    <citation type="submission" date="2019-08" db="EMBL/GenBank/DDBJ databases">
        <title>Deep-cultivation of Planctomycetes and their phenomic and genomic characterization uncovers novel biology.</title>
        <authorList>
            <person name="Wiegand S."/>
            <person name="Jogler M."/>
            <person name="Boedeker C."/>
            <person name="Pinto D."/>
            <person name="Vollmers J."/>
            <person name="Rivas-Marin E."/>
            <person name="Kohn T."/>
            <person name="Peeters S.H."/>
            <person name="Heuer A."/>
            <person name="Rast P."/>
            <person name="Oberbeckmann S."/>
            <person name="Bunk B."/>
            <person name="Jeske O."/>
            <person name="Meyerdierks A."/>
            <person name="Storesund J.E."/>
            <person name="Kallscheuer N."/>
            <person name="Luecker S."/>
            <person name="Lage O.M."/>
            <person name="Pohl T."/>
            <person name="Merkel B.J."/>
            <person name="Hornburger P."/>
            <person name="Mueller R.-W."/>
            <person name="Bruemmer F."/>
            <person name="Labrenz M."/>
            <person name="Spormann A.M."/>
            <person name="Op den Camp H."/>
            <person name="Overmann J."/>
            <person name="Amann R."/>
            <person name="Jetten M.S.M."/>
            <person name="Mascher T."/>
            <person name="Medema M.H."/>
            <person name="Devos D.P."/>
            <person name="Kaster A.-K."/>
            <person name="Ovreas L."/>
            <person name="Rohde M."/>
            <person name="Galperin M.Y."/>
            <person name="Jogler C."/>
        </authorList>
    </citation>
    <scope>NUCLEOTIDE SEQUENCE [LARGE SCALE GENOMIC DNA]</scope>
    <source>
        <strain evidence="9 10">OJF2</strain>
    </source>
</reference>
<evidence type="ECO:0000313" key="10">
    <source>
        <dbReference type="Proteomes" id="UP000324233"/>
    </source>
</evidence>
<feature type="transmembrane region" description="Helical" evidence="6">
    <location>
        <begin position="609"/>
        <end position="631"/>
    </location>
</feature>
<accession>A0A5B9VZG5</accession>
<evidence type="ECO:0000259" key="8">
    <source>
        <dbReference type="Pfam" id="PF01578"/>
    </source>
</evidence>
<dbReference type="InterPro" id="IPR002541">
    <property type="entry name" value="Cyt_c_assembly"/>
</dbReference>
<dbReference type="PANTHER" id="PTHR30071:SF1">
    <property type="entry name" value="CYTOCHROME B_B6 PROTEIN-RELATED"/>
    <property type="match status" value="1"/>
</dbReference>
<feature type="transmembrane region" description="Helical" evidence="6">
    <location>
        <begin position="433"/>
        <end position="456"/>
    </location>
</feature>
<feature type="transmembrane region" description="Helical" evidence="6">
    <location>
        <begin position="643"/>
        <end position="667"/>
    </location>
</feature>
<name>A0A5B9VZG5_9BACT</name>
<dbReference type="KEGG" id="agv:OJF2_18720"/>
<dbReference type="GO" id="GO:0005886">
    <property type="term" value="C:plasma membrane"/>
    <property type="evidence" value="ECO:0007669"/>
    <property type="project" value="TreeGrafter"/>
</dbReference>
<dbReference type="AlphaFoldDB" id="A0A5B9VZG5"/>
<keyword evidence="10" id="KW-1185">Reference proteome</keyword>
<dbReference type="Pfam" id="PF01578">
    <property type="entry name" value="Cytochrom_C_asm"/>
    <property type="match status" value="1"/>
</dbReference>
<dbReference type="GO" id="GO:0020037">
    <property type="term" value="F:heme binding"/>
    <property type="evidence" value="ECO:0007669"/>
    <property type="project" value="InterPro"/>
</dbReference>
<proteinExistence type="predicted"/>
<keyword evidence="7" id="KW-0732">Signal</keyword>
<sequence length="887" mass="95393" precursor="true">MEGRRAVLSLSAWRWVAAGLAVAAATATPARAAEPKVEDLGRGPAYARVGELAVMHAGRIKPLDTVAREEIKAVFGRESIKLRDAEGRVVASWGPVAAFLDWMVRPEFWDDQPFILVDYGPLRQKVLDGALKQQLKDIASRAPESERPALQALAAGPELTAAAVNDYVRSGRLDDAGKKAVAAIAHRLGEEAKWLSPREIEDAKIAGHGDPEPFMQWASELNEQKERYDANPKSAAKLSETERRALEVARRLMTYKAVSGDETRSATMIRVMPRPSSAKAMGYLAGVIKKARESKDVRSLSPLEFDVLKALDTYWDAIPRDQRRDPGEDPKFDERFGAWLRENSAWVPLKAFVKSGAEDLIAAGYPEAETRAFLAAYKEMTQAEDREPGHLAEPLAAAMLDSSRKLGEAVAAGHYATVAAIERETHFNAMNPFWLAPFGYGAAFVLLILTIVSGAFRPGAASKVGKGLYAAGVAALVGGIAMEIYGFYLRIRISGWAPVTNMYETVIWVALVSAVLSVVLEGIYRKVFAALGGSAVALLGTLTAVNVPLLDPSIGSLMPVLRSNFWLTIHVLTIVSSYAAFGLAWMLGLIATTYYLTAVYKRSPTYRELAMPLVPGIGLLAAGILGVAAASMSTGSNWGASDIFYYICAFVAEIGGMVALAGLLAMAGEFLNRRVFRDALRDAAAAELHGELADEARGPAYAGSRASAMASAGGGVATLARPTAAQIFATEKTAWGKLDARGLAMQETAATIKPISNLMYRAMQVGVLLVAAGTILGGVWADYSWGRFWGWDAKEVWALITLLVYLVPLHGRFAGWVNTFGLVCASVVCFLSVIMAWYGVNFVLGVGLHSYGFVEGGSQGAMSVIIFAVLAIPLAAAWRRTLGYRMA</sequence>
<feature type="transmembrane region" description="Helical" evidence="6">
    <location>
        <begin position="796"/>
        <end position="813"/>
    </location>
</feature>
<evidence type="ECO:0000256" key="5">
    <source>
        <dbReference type="ARBA" id="ARBA00023136"/>
    </source>
</evidence>
<feature type="signal peptide" evidence="7">
    <location>
        <begin position="1"/>
        <end position="32"/>
    </location>
</feature>
<feature type="domain" description="Cytochrome c assembly protein" evidence="8">
    <location>
        <begin position="500"/>
        <end position="844"/>
    </location>
</feature>
<feature type="transmembrane region" description="Helical" evidence="6">
    <location>
        <begin position="527"/>
        <end position="549"/>
    </location>
</feature>
<keyword evidence="4 6" id="KW-1133">Transmembrane helix</keyword>
<organism evidence="9 10">
    <name type="scientific">Aquisphaera giovannonii</name>
    <dbReference type="NCBI Taxonomy" id="406548"/>
    <lineage>
        <taxon>Bacteria</taxon>
        <taxon>Pseudomonadati</taxon>
        <taxon>Planctomycetota</taxon>
        <taxon>Planctomycetia</taxon>
        <taxon>Isosphaerales</taxon>
        <taxon>Isosphaeraceae</taxon>
        <taxon>Aquisphaera</taxon>
    </lineage>
</organism>
<evidence type="ECO:0000256" key="7">
    <source>
        <dbReference type="SAM" id="SignalP"/>
    </source>
</evidence>
<gene>
    <name evidence="9" type="primary">ccsA_2</name>
    <name evidence="9" type="ORF">OJF2_18720</name>
</gene>
<feature type="transmembrane region" description="Helical" evidence="6">
    <location>
        <begin position="500"/>
        <end position="520"/>
    </location>
</feature>
<dbReference type="RefSeq" id="WP_246196461.1">
    <property type="nucleotide sequence ID" value="NZ_CP042997.1"/>
</dbReference>
<feature type="transmembrane region" description="Helical" evidence="6">
    <location>
        <begin position="860"/>
        <end position="878"/>
    </location>
</feature>
<evidence type="ECO:0000256" key="1">
    <source>
        <dbReference type="ARBA" id="ARBA00004141"/>
    </source>
</evidence>
<dbReference type="Proteomes" id="UP000324233">
    <property type="component" value="Chromosome"/>
</dbReference>
<keyword evidence="2 6" id="KW-0812">Transmembrane</keyword>
<feature type="chain" id="PRO_5022809525" evidence="7">
    <location>
        <begin position="33"/>
        <end position="887"/>
    </location>
</feature>
<dbReference type="InterPro" id="IPR045062">
    <property type="entry name" value="Cyt_c_biogenesis_CcsA/CcmC"/>
</dbReference>
<feature type="transmembrane region" description="Helical" evidence="6">
    <location>
        <begin position="762"/>
        <end position="781"/>
    </location>
</feature>
<evidence type="ECO:0000256" key="6">
    <source>
        <dbReference type="SAM" id="Phobius"/>
    </source>
</evidence>